<keyword evidence="2" id="KW-0808">Transferase</keyword>
<reference evidence="2" key="1">
    <citation type="submission" date="2015-08" db="EMBL/GenBank/DDBJ databases">
        <title>Complete DNA Sequence of Pseudomonas syringae pv. actinidiae, the Causal Agent of Kiwifruit Canker Disease.</title>
        <authorList>
            <person name="Rikkerink E.H.A."/>
            <person name="Fineran P.C."/>
        </authorList>
    </citation>
    <scope>NUCLEOTIDE SEQUENCE</scope>
    <source>
        <strain evidence="2">SkMP5</strain>
    </source>
</reference>
<dbReference type="GO" id="GO:0008757">
    <property type="term" value="F:S-adenosylmethionine-dependent methyltransferase activity"/>
    <property type="evidence" value="ECO:0007669"/>
    <property type="project" value="InterPro"/>
</dbReference>
<evidence type="ECO:0000259" key="1">
    <source>
        <dbReference type="Pfam" id="PF08241"/>
    </source>
</evidence>
<name>A0A0K8QLZ8_9GAMM</name>
<feature type="domain" description="Methyltransferase type 11" evidence="1">
    <location>
        <begin position="79"/>
        <end position="127"/>
    </location>
</feature>
<dbReference type="STRING" id="1475481.GCA_000953855_01217"/>
<dbReference type="Pfam" id="PF08241">
    <property type="entry name" value="Methyltransf_11"/>
    <property type="match status" value="1"/>
</dbReference>
<sequence length="240" mass="24932">MTTITAARMSETVAALYETPQLRALCADATAALAPELAGLAGTHALLLDAGGAPALPPTPLLAVWTRLEVHAGALSGDLLGNADALPFADDSFRAVVLRLAAEAIGGPEALADELARVLAPQGIALIAALHPLSLWQPWLALRAHRGGAALTLAGPGRWRSALAARGVDVYAVRRYGAAWPRAQSARTQPRWLHAAAGGGYMLVARKRRPAMIPLRLRPRPAAVAARHGTLAPGAHRACA</sequence>
<accession>A0A0K8QLZ8</accession>
<dbReference type="GO" id="GO:0032259">
    <property type="term" value="P:methylation"/>
    <property type="evidence" value="ECO:0007669"/>
    <property type="project" value="UniProtKB-KW"/>
</dbReference>
<dbReference type="Proteomes" id="UP000253740">
    <property type="component" value="Unassembled WGS sequence"/>
</dbReference>
<protein>
    <submittedName>
        <fullName evidence="2">Methylase</fullName>
    </submittedName>
</protein>
<dbReference type="Gene3D" id="3.40.50.150">
    <property type="entry name" value="Vaccinia Virus protein VP39"/>
    <property type="match status" value="1"/>
</dbReference>
<dbReference type="AlphaFoldDB" id="A0A0K8QLZ8"/>
<proteinExistence type="predicted"/>
<dbReference type="OrthoDB" id="5983563at2"/>
<evidence type="ECO:0000313" key="2">
    <source>
        <dbReference type="EMBL" id="GAP65899.1"/>
    </source>
</evidence>
<dbReference type="InterPro" id="IPR029063">
    <property type="entry name" value="SAM-dependent_MTases_sf"/>
</dbReference>
<evidence type="ECO:0000313" key="3">
    <source>
        <dbReference type="Proteomes" id="UP000253740"/>
    </source>
</evidence>
<dbReference type="EMBL" id="DF970177">
    <property type="protein sequence ID" value="GAP65899.1"/>
    <property type="molecule type" value="Genomic_DNA"/>
</dbReference>
<dbReference type="InterPro" id="IPR013216">
    <property type="entry name" value="Methyltransf_11"/>
</dbReference>
<organism evidence="2">
    <name type="scientific">Mizugakiibacter sediminis</name>
    <dbReference type="NCBI Taxonomy" id="1475481"/>
    <lineage>
        <taxon>Bacteria</taxon>
        <taxon>Pseudomonadati</taxon>
        <taxon>Pseudomonadota</taxon>
        <taxon>Gammaproteobacteria</taxon>
        <taxon>Lysobacterales</taxon>
        <taxon>Rhodanobacteraceae</taxon>
        <taxon>Mizugakiibacter</taxon>
    </lineage>
</organism>
<dbReference type="SUPFAM" id="SSF53335">
    <property type="entry name" value="S-adenosyl-L-methionine-dependent methyltransferases"/>
    <property type="match status" value="1"/>
</dbReference>
<keyword evidence="3" id="KW-1185">Reference proteome</keyword>
<gene>
    <name evidence="2" type="ORF">MBSD_n1199</name>
</gene>
<dbReference type="RefSeq" id="WP_148667821.1">
    <property type="nucleotide sequence ID" value="NZ_DF970177.1"/>
</dbReference>
<keyword evidence="2" id="KW-0489">Methyltransferase</keyword>